<accession>A0A3S9SYC6</accession>
<dbReference type="InterPro" id="IPR028979">
    <property type="entry name" value="Ser_kin/Pase_Hpr-like_N_sf"/>
</dbReference>
<evidence type="ECO:0000313" key="3">
    <source>
        <dbReference type="Proteomes" id="UP000267250"/>
    </source>
</evidence>
<dbReference type="Pfam" id="PF07085">
    <property type="entry name" value="DRTGG"/>
    <property type="match status" value="1"/>
</dbReference>
<dbReference type="EMBL" id="CP016379">
    <property type="protein sequence ID" value="AZR73309.1"/>
    <property type="molecule type" value="Genomic_DNA"/>
</dbReference>
<evidence type="ECO:0000313" key="2">
    <source>
        <dbReference type="EMBL" id="AZR73309.1"/>
    </source>
</evidence>
<sequence length="109" mass="11787">MKIKDLLDLLPLKVVVNGDLEREITGGCVSDLLSHVMARGKDGNVWITIQSHQNIVAVASLLNFSAIIVAGGVEIDDKTIEKAKKEGINILTIDEDIYQVAGKLYSLGI</sequence>
<dbReference type="InterPro" id="IPR010766">
    <property type="entry name" value="DRTGG"/>
</dbReference>
<dbReference type="RefSeq" id="WP_127016640.1">
    <property type="nucleotide sequence ID" value="NZ_CP016379.1"/>
</dbReference>
<dbReference type="OrthoDB" id="9800356at2"/>
<keyword evidence="2" id="KW-0418">Kinase</keyword>
<name>A0A3S9SYC6_9FIRM</name>
<proteinExistence type="predicted"/>
<evidence type="ECO:0000259" key="1">
    <source>
        <dbReference type="Pfam" id="PF07085"/>
    </source>
</evidence>
<dbReference type="SUPFAM" id="SSF75138">
    <property type="entry name" value="HprK N-terminal domain-like"/>
    <property type="match status" value="1"/>
</dbReference>
<feature type="domain" description="DRTGG" evidence="1">
    <location>
        <begin position="33"/>
        <end position="104"/>
    </location>
</feature>
<organism evidence="2 3">
    <name type="scientific">Anoxybacter fermentans</name>
    <dbReference type="NCBI Taxonomy" id="1323375"/>
    <lineage>
        <taxon>Bacteria</taxon>
        <taxon>Bacillati</taxon>
        <taxon>Bacillota</taxon>
        <taxon>Clostridia</taxon>
        <taxon>Halanaerobiales</taxon>
        <taxon>Anoxybacter</taxon>
    </lineage>
</organism>
<keyword evidence="2" id="KW-0808">Transferase</keyword>
<dbReference type="Proteomes" id="UP000267250">
    <property type="component" value="Chromosome"/>
</dbReference>
<dbReference type="AlphaFoldDB" id="A0A3S9SYC6"/>
<dbReference type="GO" id="GO:0016301">
    <property type="term" value="F:kinase activity"/>
    <property type="evidence" value="ECO:0007669"/>
    <property type="project" value="UniProtKB-KW"/>
</dbReference>
<gene>
    <name evidence="2" type="ORF">BBF96_07880</name>
</gene>
<reference evidence="2 3" key="1">
    <citation type="submission" date="2016-07" db="EMBL/GenBank/DDBJ databases">
        <title>Genome and transcriptome analysis of iron-reducing fermentative bacteria Anoxybacter fermentans.</title>
        <authorList>
            <person name="Zeng X."/>
            <person name="Shao Z."/>
        </authorList>
    </citation>
    <scope>NUCLEOTIDE SEQUENCE [LARGE SCALE GENOMIC DNA]</scope>
    <source>
        <strain evidence="2 3">DY22613</strain>
    </source>
</reference>
<dbReference type="KEGG" id="aft:BBF96_07880"/>
<dbReference type="Gene3D" id="3.40.1390.20">
    <property type="entry name" value="HprK N-terminal domain-like"/>
    <property type="match status" value="1"/>
</dbReference>
<protein>
    <submittedName>
        <fullName evidence="2">Serine kinase</fullName>
    </submittedName>
</protein>
<keyword evidence="3" id="KW-1185">Reference proteome</keyword>